<evidence type="ECO:0000259" key="3">
    <source>
        <dbReference type="Pfam" id="PF06032"/>
    </source>
</evidence>
<dbReference type="Pfam" id="PF06032">
    <property type="entry name" value="S-Me-THD_N"/>
    <property type="match status" value="1"/>
</dbReference>
<dbReference type="RefSeq" id="XP_022458241.1">
    <property type="nucleotide sequence ID" value="XM_022604461.1"/>
</dbReference>
<dbReference type="Pfam" id="PF01968">
    <property type="entry name" value="Hydantoinase_A"/>
    <property type="match status" value="1"/>
</dbReference>
<dbReference type="FunFam" id="3.40.1610.10:FF:000001">
    <property type="entry name" value="Hydantoinase, putative"/>
    <property type="match status" value="1"/>
</dbReference>
<dbReference type="Gene3D" id="2.40.390.10">
    <property type="entry name" value="CV3147-like"/>
    <property type="match status" value="1"/>
</dbReference>
<name>W6MIE8_9ASCO</name>
<evidence type="ECO:0000313" key="5">
    <source>
        <dbReference type="EMBL" id="CDK26234.1"/>
    </source>
</evidence>
<sequence length="986" mass="106121">MTKSKSLLIGVDVGGTNTDSVLINPLELESQDSGVLAFHKSATTLDVSDGIQKAIANLFEQRPDISKQEVASVTIGTTHFINAVVEQDRAKLERVAVIRLAGPFSQFALPFSDFPAGLAHILNGYHALLDGGHRVDGTELRPLDVKGLQNHAEKIKELGINAIVVNGQFSPMYRDHELRAAEIIRSIIPSADVIMSHTVSTIGFIEREDASILNAAVISFAKKIIASFKGAVKSLGLSCPVMLTQNDGTVLSTEEAIRTPVKTFSSGATNSMRGAALLCSKEKAIQGKSVIVVDVGGTTTDVGLLLPTGFPRQSSAYSLLGGVRTNFSMPQVESIGLGGGSRVRVSENEISVGPDSVGSNIIKDGLVFEGSITTATDVTVAIGQDDVSIRDKSLYEVGNPDLVRGKFDEKTKAMFTAELKAMMERVIDRMKTSPEPLPVLLVGGGSFIAPDHLDGASVVLRPPYFGVVNAIGAAIGKISATVQTIKHIQPGEDKDIVLEQLKAQALEEAVAKGALRDTVVTVDLLVNPIPYVPNTIEFLVKVIGDVDYEHVQLTSAESANDGEIETGGHVVKDSSFSNDKITHVEVEFDAKTYVPHINSEKEWILSEVDAEFLRIGTYILGCGGGGTPYHHWLALRHIIRSGQEVKIIEPSAISKYTPEGDEGCVLAVGYAGSPTVAYEQLAGVEMFDAYKMLARFTGREPFATLSYEIGGGNGLTGLKIAAELGVPCIDGDLMGRAYPTIWQMIPMAYSDKTVFTPGCLSDGNGNTIIMPEAANDVLLEKVFRASLAEIGAHCGAVTYINNEDIAERSILNSCSLSWKIGRAVHIARQESKVEALPEIIIDAVGGCESGKCIFKGKIVRVEKKLFKGHVYGEIDIENDDRSETLTIPFKNENIYCEKALDGVKEIVASVPDLISVNDKDTGEALGTQDYRYGLLVFVLVIAPSNRWTDTKRAIENGGPKGFGYEFDYKPSGKYTMPTSVIEEYYK</sequence>
<dbReference type="GO" id="GO:0016787">
    <property type="term" value="F:hydrolase activity"/>
    <property type="evidence" value="ECO:0007669"/>
    <property type="project" value="InterPro"/>
</dbReference>
<proteinExistence type="predicted"/>
<evidence type="ECO:0000259" key="1">
    <source>
        <dbReference type="Pfam" id="PF01968"/>
    </source>
</evidence>
<feature type="domain" description="S-Me-THD-like C-terminal" evidence="4">
    <location>
        <begin position="775"/>
        <end position="970"/>
    </location>
</feature>
<dbReference type="PANTHER" id="PTHR11365:SF10">
    <property type="entry name" value="HYDANTOINASE_OXOPROLINASE"/>
    <property type="match status" value="1"/>
</dbReference>
<dbReference type="InterPro" id="IPR045079">
    <property type="entry name" value="Oxoprolinase-like"/>
</dbReference>
<dbReference type="Pfam" id="PF20906">
    <property type="entry name" value="S-Me-THD_C"/>
    <property type="match status" value="1"/>
</dbReference>
<dbReference type="Pfam" id="PF05378">
    <property type="entry name" value="Hydant_A_N"/>
    <property type="match status" value="1"/>
</dbReference>
<dbReference type="InterPro" id="IPR027479">
    <property type="entry name" value="S-Me-THD_N_sf"/>
</dbReference>
<dbReference type="PANTHER" id="PTHR11365">
    <property type="entry name" value="5-OXOPROLINASE RELATED"/>
    <property type="match status" value="1"/>
</dbReference>
<dbReference type="InterPro" id="IPR010318">
    <property type="entry name" value="S-Me-THD_N"/>
</dbReference>
<accession>W6MIE8</accession>
<dbReference type="AlphaFoldDB" id="W6MIE8"/>
<dbReference type="GeneID" id="34519629"/>
<dbReference type="EMBL" id="HG793126">
    <property type="protein sequence ID" value="CDK26234.1"/>
    <property type="molecule type" value="Genomic_DNA"/>
</dbReference>
<dbReference type="STRING" id="1382522.W6MIE8"/>
<dbReference type="SUPFAM" id="SSF160991">
    <property type="entry name" value="CV3147-like"/>
    <property type="match status" value="1"/>
</dbReference>
<keyword evidence="6" id="KW-1185">Reference proteome</keyword>
<feature type="domain" description="Hydantoinase/oxoprolinase N-terminal" evidence="2">
    <location>
        <begin position="9"/>
        <end position="187"/>
    </location>
</feature>
<protein>
    <recommendedName>
        <fullName evidence="7">Hydantoinase/oxoprolinase N-terminal domain-containing protein</fullName>
    </recommendedName>
</protein>
<dbReference type="InterPro" id="IPR043129">
    <property type="entry name" value="ATPase_NBD"/>
</dbReference>
<evidence type="ECO:0008006" key="7">
    <source>
        <dbReference type="Google" id="ProtNLM"/>
    </source>
</evidence>
<dbReference type="InterPro" id="IPR024071">
    <property type="entry name" value="S-Me-THD_C_sf"/>
</dbReference>
<gene>
    <name evidence="5" type="ORF">KUCA_T00002205001</name>
</gene>
<reference evidence="5" key="1">
    <citation type="submission" date="2013-12" db="EMBL/GenBank/DDBJ databases">
        <authorList>
            <person name="Genoscope - CEA"/>
        </authorList>
    </citation>
    <scope>NUCLEOTIDE SEQUENCE</scope>
    <source>
        <strain evidence="5">CBS 1993</strain>
    </source>
</reference>
<reference evidence="5" key="2">
    <citation type="submission" date="2014-02" db="EMBL/GenBank/DDBJ databases">
        <title>Complete DNA sequence of /Kuraishia capsulata/ illustrates novel genomic features among budding yeasts (/Saccharomycotina/).</title>
        <authorList>
            <person name="Morales L."/>
            <person name="Noel B."/>
            <person name="Porcel B."/>
            <person name="Marcet-Houben M."/>
            <person name="Hullo M-F."/>
            <person name="Sacerdot C."/>
            <person name="Tekaia F."/>
            <person name="Leh-Louis V."/>
            <person name="Despons L."/>
            <person name="Khanna V."/>
            <person name="Aury J-M."/>
            <person name="Barbe V."/>
            <person name="Couloux A."/>
            <person name="Labadie K."/>
            <person name="Pelletier E."/>
            <person name="Souciet J-L."/>
            <person name="Boekhout T."/>
            <person name="Gabaldon T."/>
            <person name="Wincker P."/>
            <person name="Dujon B."/>
        </authorList>
    </citation>
    <scope>NUCLEOTIDE SEQUENCE</scope>
    <source>
        <strain evidence="5">CBS 1993</strain>
    </source>
</reference>
<evidence type="ECO:0000259" key="2">
    <source>
        <dbReference type="Pfam" id="PF05378"/>
    </source>
</evidence>
<dbReference type="Gene3D" id="3.40.1610.10">
    <property type="entry name" value="CV3147-like domain"/>
    <property type="match status" value="1"/>
</dbReference>
<dbReference type="SUPFAM" id="SSF53067">
    <property type="entry name" value="Actin-like ATPase domain"/>
    <property type="match status" value="2"/>
</dbReference>
<dbReference type="InterPro" id="IPR008040">
    <property type="entry name" value="Hydant_A_N"/>
</dbReference>
<dbReference type="HOGENOM" id="CLU_007154_0_0_1"/>
<feature type="domain" description="Hydantoinase A/oxoprolinase" evidence="1">
    <location>
        <begin position="207"/>
        <end position="383"/>
    </location>
</feature>
<dbReference type="OrthoDB" id="5404895at2759"/>
<dbReference type="Proteomes" id="UP000019384">
    <property type="component" value="Unassembled WGS sequence"/>
</dbReference>
<dbReference type="Gene3D" id="3.30.420.40">
    <property type="match status" value="1"/>
</dbReference>
<evidence type="ECO:0000313" key="6">
    <source>
        <dbReference type="Proteomes" id="UP000019384"/>
    </source>
</evidence>
<dbReference type="InterPro" id="IPR048350">
    <property type="entry name" value="S-Me-THD-like_C"/>
</dbReference>
<feature type="domain" description="S-Me-THD N-terminal" evidence="3">
    <location>
        <begin position="609"/>
        <end position="771"/>
    </location>
</feature>
<evidence type="ECO:0000259" key="4">
    <source>
        <dbReference type="Pfam" id="PF20906"/>
    </source>
</evidence>
<dbReference type="InterPro" id="IPR002821">
    <property type="entry name" value="Hydantoinase_A"/>
</dbReference>
<organism evidence="5 6">
    <name type="scientific">Kuraishia capsulata CBS 1993</name>
    <dbReference type="NCBI Taxonomy" id="1382522"/>
    <lineage>
        <taxon>Eukaryota</taxon>
        <taxon>Fungi</taxon>
        <taxon>Dikarya</taxon>
        <taxon>Ascomycota</taxon>
        <taxon>Saccharomycotina</taxon>
        <taxon>Pichiomycetes</taxon>
        <taxon>Pichiales</taxon>
        <taxon>Pichiaceae</taxon>
        <taxon>Kuraishia</taxon>
    </lineage>
</organism>